<protein>
    <submittedName>
        <fullName evidence="2 3">Phage portal protein</fullName>
    </submittedName>
</protein>
<dbReference type="InterPro" id="IPR006430">
    <property type="entry name" value="Phage_portal_PBSX"/>
</dbReference>
<reference evidence="2 4" key="1">
    <citation type="submission" date="2019-03" db="EMBL/GenBank/DDBJ databases">
        <title>Genomic Encyclopedia of Type Strains, Phase IV (KMG-IV): sequencing the most valuable type-strain genomes for metagenomic binning, comparative biology and taxonomic classification.</title>
        <authorList>
            <person name="Goeker M."/>
        </authorList>
    </citation>
    <scope>NUCLEOTIDE SEQUENCE [LARGE SCALE GENOMIC DNA]</scope>
    <source>
        <strain evidence="2 4">DSM 28140</strain>
    </source>
</reference>
<reference evidence="3 5" key="2">
    <citation type="submission" date="2019-05" db="EMBL/GenBank/DDBJ databases">
        <title>Pasteurellaceae isolates from reptiles.</title>
        <authorList>
            <person name="Bojesen A.M."/>
            <person name="Lund E."/>
        </authorList>
    </citation>
    <scope>NUCLEOTIDE SEQUENCE [LARGE SCALE GENOMIC DNA]</scope>
    <source>
        <strain evidence="3 5">ELNT2x</strain>
    </source>
</reference>
<dbReference type="AlphaFoldDB" id="A0A4R3Y643"/>
<evidence type="ECO:0000313" key="2">
    <source>
        <dbReference type="EMBL" id="TCV87276.1"/>
    </source>
</evidence>
<evidence type="ECO:0000313" key="3">
    <source>
        <dbReference type="EMBL" id="TNG87514.1"/>
    </source>
</evidence>
<evidence type="ECO:0000313" key="4">
    <source>
        <dbReference type="Proteomes" id="UP000294619"/>
    </source>
</evidence>
<comment type="caution">
    <text evidence="2">The sequence shown here is derived from an EMBL/GenBank/DDBJ whole genome shotgun (WGS) entry which is preliminary data.</text>
</comment>
<dbReference type="InterPro" id="IPR006944">
    <property type="entry name" value="Phage/GTA_portal"/>
</dbReference>
<organism evidence="2 4">
    <name type="scientific">Testudinibacter aquarius</name>
    <dbReference type="NCBI Taxonomy" id="1524974"/>
    <lineage>
        <taxon>Bacteria</taxon>
        <taxon>Pseudomonadati</taxon>
        <taxon>Pseudomonadota</taxon>
        <taxon>Gammaproteobacteria</taxon>
        <taxon>Pasteurellales</taxon>
        <taxon>Pasteurellaceae</taxon>
        <taxon>Testudinibacter</taxon>
    </lineage>
</organism>
<dbReference type="EMBL" id="SMCP01000005">
    <property type="protein sequence ID" value="TCV87276.1"/>
    <property type="molecule type" value="Genomic_DNA"/>
</dbReference>
<dbReference type="NCBIfam" id="TIGR01540">
    <property type="entry name" value="portal_PBSX"/>
    <property type="match status" value="1"/>
</dbReference>
<evidence type="ECO:0000256" key="1">
    <source>
        <dbReference type="ARBA" id="ARBA00006799"/>
    </source>
</evidence>
<dbReference type="EMBL" id="VDGV01000154">
    <property type="protein sequence ID" value="TNG87514.1"/>
    <property type="molecule type" value="Genomic_DNA"/>
</dbReference>
<dbReference type="InterPro" id="IPR030935">
    <property type="entry name" value="PBSX_Proteobac"/>
</dbReference>
<dbReference type="RefSeq" id="WP_132966793.1">
    <property type="nucleotide sequence ID" value="NZ_LEKL01000064.1"/>
</dbReference>
<dbReference type="Pfam" id="PF04860">
    <property type="entry name" value="Phage_portal"/>
    <property type="match status" value="1"/>
</dbReference>
<accession>A0A4R3Y643</accession>
<dbReference type="PIRSF" id="PIRSF018494">
    <property type="entry name" value="PBSX_VPQ"/>
    <property type="match status" value="1"/>
</dbReference>
<keyword evidence="5" id="KW-1185">Reference proteome</keyword>
<evidence type="ECO:0000313" key="5">
    <source>
        <dbReference type="Proteomes" id="UP000305526"/>
    </source>
</evidence>
<proteinExistence type="inferred from homology"/>
<gene>
    <name evidence="2" type="ORF">EDC16_105195</name>
    <name evidence="3" type="ORF">FHQ21_11940</name>
</gene>
<name>A0A4R3Y643_9PAST</name>
<dbReference type="Proteomes" id="UP000305526">
    <property type="component" value="Unassembled WGS sequence"/>
</dbReference>
<sequence>MKNQNSCQNNKIEAFSFGEPVPMLDRAEILDYLQSTIYNQKYYNPPLDLCGLAKSYRAASHHASAIQVKKNILLSTCLLDSRLSKTELSKFVLDYLVFGNAYFELTKNPFGEVIKISAPKAKYVRKGVENGKFFYVPQGILNEYEFQPHLVFHLFEPDVNQDVYGIPEYLAAMQSAWLNESATLFRRKYYLNGAHAGFILYMSDPAHNQEDINNLREQLKGAKGPGNFKNLFMYSANGKKDGVQVIPLADVAAKDEFLNIKNVSRDDVLAAHRVPPQLMGIIPNNTGGFGDVAKAAEVFFINEIQPLQERLLELNEWLGETVITFKDYELLKEKDSNSNAHRTNVGQTV</sequence>
<dbReference type="Proteomes" id="UP000294619">
    <property type="component" value="Unassembled WGS sequence"/>
</dbReference>
<comment type="similarity">
    <text evidence="1">Belongs to the phage portal family. PBSX subfamily.</text>
</comment>